<reference evidence="9" key="1">
    <citation type="submission" date="2020-08" db="EMBL/GenBank/DDBJ databases">
        <title>Genome public.</title>
        <authorList>
            <person name="Liu C."/>
            <person name="Sun Q."/>
        </authorList>
    </citation>
    <scope>NUCLEOTIDE SEQUENCE</scope>
    <source>
        <strain evidence="9">NSJ-40</strain>
    </source>
</reference>
<dbReference type="GO" id="GO:0000160">
    <property type="term" value="P:phosphorelay signal transduction system"/>
    <property type="evidence" value="ECO:0007669"/>
    <property type="project" value="InterPro"/>
</dbReference>
<evidence type="ECO:0000256" key="2">
    <source>
        <dbReference type="ARBA" id="ARBA00023015"/>
    </source>
</evidence>
<dbReference type="PROSITE" id="PS00041">
    <property type="entry name" value="HTH_ARAC_FAMILY_1"/>
    <property type="match status" value="1"/>
</dbReference>
<dbReference type="PROSITE" id="PS01124">
    <property type="entry name" value="HTH_ARAC_FAMILY_2"/>
    <property type="match status" value="1"/>
</dbReference>
<dbReference type="GO" id="GO:0003700">
    <property type="term" value="F:DNA-binding transcription factor activity"/>
    <property type="evidence" value="ECO:0007669"/>
    <property type="project" value="InterPro"/>
</dbReference>
<dbReference type="InterPro" id="IPR018060">
    <property type="entry name" value="HTH_AraC"/>
</dbReference>
<accession>A0A926D8E6</accession>
<dbReference type="SUPFAM" id="SSF52172">
    <property type="entry name" value="CheY-like"/>
    <property type="match status" value="1"/>
</dbReference>
<feature type="domain" description="HTH araC/xylS-type" evidence="7">
    <location>
        <begin position="416"/>
        <end position="516"/>
    </location>
</feature>
<evidence type="ECO:0000256" key="3">
    <source>
        <dbReference type="ARBA" id="ARBA00023125"/>
    </source>
</evidence>
<keyword evidence="2" id="KW-0805">Transcription regulation</keyword>
<name>A0A926D8E6_9FIRM</name>
<dbReference type="Pfam" id="PF12833">
    <property type="entry name" value="HTH_18"/>
    <property type="match status" value="1"/>
</dbReference>
<dbReference type="CDD" id="cd17536">
    <property type="entry name" value="REC_YesN-like"/>
    <property type="match status" value="1"/>
</dbReference>
<dbReference type="Gene3D" id="3.40.50.2300">
    <property type="match status" value="1"/>
</dbReference>
<dbReference type="InterPro" id="IPR009057">
    <property type="entry name" value="Homeodomain-like_sf"/>
</dbReference>
<feature type="modified residue" description="4-aspartylphosphate" evidence="6">
    <location>
        <position position="55"/>
    </location>
</feature>
<evidence type="ECO:0000259" key="7">
    <source>
        <dbReference type="PROSITE" id="PS01124"/>
    </source>
</evidence>
<evidence type="ECO:0000313" key="10">
    <source>
        <dbReference type="Proteomes" id="UP000651482"/>
    </source>
</evidence>
<dbReference type="SMART" id="SM00342">
    <property type="entry name" value="HTH_ARAC"/>
    <property type="match status" value="1"/>
</dbReference>
<keyword evidence="6" id="KW-0597">Phosphoprotein</keyword>
<evidence type="ECO:0000256" key="1">
    <source>
        <dbReference type="ARBA" id="ARBA00018672"/>
    </source>
</evidence>
<comment type="caution">
    <text evidence="9">The sequence shown here is derived from an EMBL/GenBank/DDBJ whole genome shotgun (WGS) entry which is preliminary data.</text>
</comment>
<dbReference type="Gene3D" id="1.10.10.60">
    <property type="entry name" value="Homeodomain-like"/>
    <property type="match status" value="2"/>
</dbReference>
<evidence type="ECO:0000259" key="8">
    <source>
        <dbReference type="PROSITE" id="PS50110"/>
    </source>
</evidence>
<dbReference type="SUPFAM" id="SSF46689">
    <property type="entry name" value="Homeodomain-like"/>
    <property type="match status" value="2"/>
</dbReference>
<organism evidence="9 10">
    <name type="scientific">Yeguia hominis</name>
    <dbReference type="NCBI Taxonomy" id="2763662"/>
    <lineage>
        <taxon>Bacteria</taxon>
        <taxon>Bacillati</taxon>
        <taxon>Bacillota</taxon>
        <taxon>Clostridia</taxon>
        <taxon>Eubacteriales</taxon>
        <taxon>Yeguiaceae</taxon>
        <taxon>Yeguia</taxon>
    </lineage>
</organism>
<dbReference type="PANTHER" id="PTHR43280">
    <property type="entry name" value="ARAC-FAMILY TRANSCRIPTIONAL REGULATOR"/>
    <property type="match status" value="1"/>
</dbReference>
<dbReference type="Pfam" id="PF00072">
    <property type="entry name" value="Response_reg"/>
    <property type="match status" value="1"/>
</dbReference>
<evidence type="ECO:0000256" key="6">
    <source>
        <dbReference type="PROSITE-ProRule" id="PRU00169"/>
    </source>
</evidence>
<dbReference type="InterPro" id="IPR011006">
    <property type="entry name" value="CheY-like_superfamily"/>
</dbReference>
<dbReference type="RefSeq" id="WP_249318583.1">
    <property type="nucleotide sequence ID" value="NZ_JACRSN010000005.1"/>
</dbReference>
<comment type="function">
    <text evidence="5">May play the central regulatory role in sporulation. It may be an element of the effector pathway responsible for the activation of sporulation genes in response to nutritional stress. Spo0A may act in concert with spo0H (a sigma factor) to control the expression of some genes that are critical to the sporulation process.</text>
</comment>
<evidence type="ECO:0000256" key="5">
    <source>
        <dbReference type="ARBA" id="ARBA00024867"/>
    </source>
</evidence>
<dbReference type="Proteomes" id="UP000651482">
    <property type="component" value="Unassembled WGS sequence"/>
</dbReference>
<keyword evidence="10" id="KW-1185">Reference proteome</keyword>
<feature type="domain" description="Response regulatory" evidence="8">
    <location>
        <begin position="3"/>
        <end position="120"/>
    </location>
</feature>
<keyword evidence="3" id="KW-0238">DNA-binding</keyword>
<proteinExistence type="predicted"/>
<dbReference type="EMBL" id="JACRSN010000005">
    <property type="protein sequence ID" value="MBC8533232.1"/>
    <property type="molecule type" value="Genomic_DNA"/>
</dbReference>
<sequence>MKKILIVDDDDLFRSKLREFLLAEDRGLFLLEEAPDGQKALRLIEKEIPDVVLTDIDMPGINGMELIRFIKENYPSVATIALSAYDDYKYVRNSLKLGAKDYLLKHMVTPESLLRLLKEAVDLPEPPEDGNQRRLSRAEMLKQLLQSKAEEDDGSDRLRKYHLSEDGGVICASFLCRLKKSVSENAKTHDPRFLAQSVDHVIKGVLSFYPFADLIRFNDEEALLFFDLKDSVSRKVMRIEIEKCLALLRHKINLLLNANIFFGVSREFSGPKKYTAARSESSNALRMRFFSPDDTVYYQSSPPSDIPIIPDMDVLSNLSECLRVKNTERAIGIINGFFNEIQKKKPPYFRIQIFCHLLLQTIEETLEKERPYEIHSLPFAGEESETDLTAIRQWFCMAAEQAASAQEDIAYSPATKAALAFIQSHYSENISLKDAAKGIGFNPSYLSRVFREDTGVPFTSFLNSFRIQKVLSVLKKNPENNSLAAISQQVGFGSYNHFWDVFKRLTGFTPEIYIKNSKNSEAQSKN</sequence>
<evidence type="ECO:0000256" key="4">
    <source>
        <dbReference type="ARBA" id="ARBA00023163"/>
    </source>
</evidence>
<dbReference type="AlphaFoldDB" id="A0A926D8E6"/>
<evidence type="ECO:0000313" key="9">
    <source>
        <dbReference type="EMBL" id="MBC8533232.1"/>
    </source>
</evidence>
<keyword evidence="4" id="KW-0804">Transcription</keyword>
<protein>
    <recommendedName>
        <fullName evidence="1">Stage 0 sporulation protein A homolog</fullName>
    </recommendedName>
</protein>
<dbReference type="PROSITE" id="PS50110">
    <property type="entry name" value="RESPONSE_REGULATORY"/>
    <property type="match status" value="1"/>
</dbReference>
<dbReference type="GO" id="GO:0043565">
    <property type="term" value="F:sequence-specific DNA binding"/>
    <property type="evidence" value="ECO:0007669"/>
    <property type="project" value="InterPro"/>
</dbReference>
<gene>
    <name evidence="9" type="ORF">IAG03_04290</name>
</gene>
<dbReference type="InterPro" id="IPR001789">
    <property type="entry name" value="Sig_transdc_resp-reg_receiver"/>
</dbReference>
<dbReference type="InterPro" id="IPR018062">
    <property type="entry name" value="HTH_AraC-typ_CS"/>
</dbReference>
<dbReference type="PANTHER" id="PTHR43280:SF28">
    <property type="entry name" value="HTH-TYPE TRANSCRIPTIONAL ACTIVATOR RHAS"/>
    <property type="match status" value="1"/>
</dbReference>
<dbReference type="SMART" id="SM00448">
    <property type="entry name" value="REC"/>
    <property type="match status" value="1"/>
</dbReference>